<comment type="subcellular location">
    <subcellularLocation>
        <location evidence="1">Nucleus</location>
    </subcellularLocation>
</comment>
<evidence type="ECO:0000256" key="1">
    <source>
        <dbReference type="ARBA" id="ARBA00004123"/>
    </source>
</evidence>
<dbReference type="STRING" id="35608.A0A2U1PNW2"/>
<dbReference type="GO" id="GO:0031297">
    <property type="term" value="P:replication fork processing"/>
    <property type="evidence" value="ECO:0007669"/>
    <property type="project" value="TreeGrafter"/>
</dbReference>
<keyword evidence="9" id="KW-0175">Coiled coil</keyword>
<keyword evidence="2" id="KW-0547">Nucleotide-binding</keyword>
<accession>A0A2U1PNW2</accession>
<dbReference type="InterPro" id="IPR038765">
    <property type="entry name" value="Papain-like_cys_pep_sf"/>
</dbReference>
<feature type="compositionally biased region" description="Low complexity" evidence="10">
    <location>
        <begin position="262"/>
        <end position="275"/>
    </location>
</feature>
<dbReference type="SUPFAM" id="SSF54001">
    <property type="entry name" value="Cysteine proteinases"/>
    <property type="match status" value="1"/>
</dbReference>
<evidence type="ECO:0000313" key="11">
    <source>
        <dbReference type="EMBL" id="PWA87410.1"/>
    </source>
</evidence>
<dbReference type="GO" id="GO:0005524">
    <property type="term" value="F:ATP binding"/>
    <property type="evidence" value="ECO:0007669"/>
    <property type="project" value="UniProtKB-KW"/>
</dbReference>
<evidence type="ECO:0000256" key="2">
    <source>
        <dbReference type="ARBA" id="ARBA00022741"/>
    </source>
</evidence>
<feature type="region of interest" description="Disordered" evidence="10">
    <location>
        <begin position="933"/>
        <end position="1168"/>
    </location>
</feature>
<dbReference type="Proteomes" id="UP000245207">
    <property type="component" value="Unassembled WGS sequence"/>
</dbReference>
<sequence length="1431" mass="163469">MVLFDLNEPVLSDTITGDVIEEAGSADGLAEDSVSADVVNASDSSSSDVVAVSNADVVNASDSLDVLINSVSSSSDVVAVSNGDQNASSDVVNSSDVVVVSNGYQNASSIEVHAARVYTRSLFVRVQKEIIAGSWLCSIKAKSSEEGSDICIISEEIIIPDSMPDPTEINKAEDSDDEVEEIELYKKYTREYKVLHDRSDDSVVCCCQLFAHFDIYNDLDALEIVNAVLSTNSFRIYHQRLIKVKTNTETTETSRSSPRFASTRSQDSSSPSTGTPRTKNTARKSTLTPEKTAPLKIKFPNPLKNVKPLNQRSPAQKTPKGTPTSTTVEGTSEISPVISNESTPEKSTSLVVANFEKPNEKTATDKQNRRKTVAKKKSTGSKDTNRNEEKEEEAVKKKKKATLNRKRKETESPSATTRSVSKKPRLEEEEAKVNKMKNNNKKKKIDAIVVVEKEKKKKEVENNKRKMVEKENKVVKRQKGNKNGKGKMGEEEDDDEGGGEFFKSLRAKTTVKPFYNAVHSLSQERKQRVKELGFGTLLGFPYIEFPSKLPYFILKHLDDDTMQVKLPNGGVIEITPSKIREVLGIPMGPMSFFADKKRLRGNSEYCQFMAQLPRDPRKRTTTTLSNIIQTTEGTDFMFDLNFLMLFANCLGTCSNSSMLKYHVLENVMSSKDISNIDWCVFIWNCIKESKKKWDDKTFENWYYGPHVTFTLIYLHYMQFDGIHVPRKWPDIKNWSQDLVLKRHNIEIAREQFGLVTVIEEDENNEENENQKLRQEVYDRIQENFDRLLKEKKELETSIKFTENVDLQGENMEEQIEKKSGVEGSVIEAAPKQAENMDVGVENVDLEVEKQSREQVENVDVEGEKMDEQLEKHSGEEGHVIEDVPKEVEIKAVKEDALKEAEVEKENAEKFVKEAAEKEQAKKDDAEKVRFKEAAAKEKAEKENAEKVAKEAEVKKAEAEKNKQQDEKLEEQKATEESKEAAKENEKAEVDRKKVNEEKEKAEKKRQEKIQKARKEATVKEAAANEKAEKENAEKAAKEAEVKKAEVEKKKQQEEKLEEQKLKHEQEKAQKEAEKKEAEKRKAAARELNEKRLKEKDAKQKANKKQDTEKHQKALKLKAVQEKAQNDAQKEANEKRSNEKAEKEVPEYECPSIQEKAFGTGEDMNEKKEGKRILKPSVYLKSPYNNNMDNVVEALTGDERMLAYSLFSMEGYIQENVFDDGHGTIVQRITMQSLSPGNPEIQKDQQARNINKQIDKLKDIINKDETSLKLRDVKLVFFPIIPHDHYYVIVFDLQKDYDVKYKNNFEFVIISKHPYLDRMMKDAPAKVARMKWRTRDNKIDCGLYMMMHIKMYEGEIGLKWKTNILDEKNQQYGEQMKRMRMRYAAKILLHDVNKNSKMMSDFAIKFDILLHDVNKNSKMMSDFAIKFLNNDG</sequence>
<protein>
    <submittedName>
        <fullName evidence="11">Calponin homology domain-containing protein</fullName>
    </submittedName>
</protein>
<feature type="compositionally biased region" description="Basic and acidic residues" evidence="10">
    <location>
        <begin position="933"/>
        <end position="1111"/>
    </location>
</feature>
<keyword evidence="3" id="KW-0227">DNA damage</keyword>
<keyword evidence="4" id="KW-0378">Hydrolase</keyword>
<feature type="compositionally biased region" description="Basic residues" evidence="10">
    <location>
        <begin position="475"/>
        <end position="485"/>
    </location>
</feature>
<feature type="coiled-coil region" evidence="9">
    <location>
        <begin position="755"/>
        <end position="804"/>
    </location>
</feature>
<keyword evidence="6" id="KW-0238">DNA-binding</keyword>
<comment type="caution">
    <text evidence="11">The sequence shown here is derived from an EMBL/GenBank/DDBJ whole genome shotgun (WGS) entry which is preliminary data.</text>
</comment>
<evidence type="ECO:0000256" key="6">
    <source>
        <dbReference type="ARBA" id="ARBA00023125"/>
    </source>
</evidence>
<evidence type="ECO:0000256" key="4">
    <source>
        <dbReference type="ARBA" id="ARBA00022801"/>
    </source>
</evidence>
<dbReference type="PANTHER" id="PTHR46357">
    <property type="entry name" value="TRANSCRIPTIONAL REGULATOR ATRX"/>
    <property type="match status" value="1"/>
</dbReference>
<evidence type="ECO:0000256" key="8">
    <source>
        <dbReference type="ARBA" id="ARBA00023242"/>
    </source>
</evidence>
<feature type="compositionally biased region" description="Basic and acidic residues" evidence="10">
    <location>
        <begin position="383"/>
        <end position="395"/>
    </location>
</feature>
<dbReference type="Gene3D" id="3.40.395.10">
    <property type="entry name" value="Adenoviral Proteinase, Chain A"/>
    <property type="match status" value="1"/>
</dbReference>
<feature type="region of interest" description="Disordered" evidence="10">
    <location>
        <begin position="247"/>
        <end position="441"/>
    </location>
</feature>
<keyword evidence="8" id="KW-0539">Nucleus</keyword>
<gene>
    <name evidence="11" type="ORF">CTI12_AA035660</name>
</gene>
<keyword evidence="7" id="KW-0234">DNA repair</keyword>
<feature type="compositionally biased region" description="Basic residues" evidence="10">
    <location>
        <begin position="396"/>
        <end position="407"/>
    </location>
</feature>
<dbReference type="PANTHER" id="PTHR46357:SF1">
    <property type="entry name" value="TRANSCRIPTIONAL REGULATOR ATRX"/>
    <property type="match status" value="1"/>
</dbReference>
<dbReference type="GO" id="GO:0005721">
    <property type="term" value="C:pericentric heterochromatin"/>
    <property type="evidence" value="ECO:0007669"/>
    <property type="project" value="TreeGrafter"/>
</dbReference>
<evidence type="ECO:0000256" key="5">
    <source>
        <dbReference type="ARBA" id="ARBA00022840"/>
    </source>
</evidence>
<dbReference type="EMBL" id="PKPP01000917">
    <property type="protein sequence ID" value="PWA87410.1"/>
    <property type="molecule type" value="Genomic_DNA"/>
</dbReference>
<feature type="compositionally biased region" description="Basic and acidic residues" evidence="10">
    <location>
        <begin position="357"/>
        <end position="367"/>
    </location>
</feature>
<proteinExistence type="predicted"/>
<feature type="compositionally biased region" description="Basic and acidic residues" evidence="10">
    <location>
        <begin position="1118"/>
        <end position="1145"/>
    </location>
</feature>
<keyword evidence="12" id="KW-1185">Reference proteome</keyword>
<dbReference type="OrthoDB" id="1749738at2759"/>
<dbReference type="GO" id="GO:0031490">
    <property type="term" value="F:chromatin DNA binding"/>
    <property type="evidence" value="ECO:0007669"/>
    <property type="project" value="TreeGrafter"/>
</dbReference>
<feature type="compositionally biased region" description="Polar residues" evidence="10">
    <location>
        <begin position="276"/>
        <end position="289"/>
    </location>
</feature>
<feature type="compositionally biased region" description="Polar residues" evidence="10">
    <location>
        <begin position="308"/>
        <end position="351"/>
    </location>
</feature>
<feature type="region of interest" description="Disordered" evidence="10">
    <location>
        <begin position="475"/>
        <end position="499"/>
    </location>
</feature>
<keyword evidence="5" id="KW-0067">ATP-binding</keyword>
<dbReference type="GO" id="GO:0005634">
    <property type="term" value="C:nucleus"/>
    <property type="evidence" value="ECO:0007669"/>
    <property type="project" value="UniProtKB-SubCell"/>
</dbReference>
<organism evidence="11 12">
    <name type="scientific">Artemisia annua</name>
    <name type="common">Sweet wormwood</name>
    <dbReference type="NCBI Taxonomy" id="35608"/>
    <lineage>
        <taxon>Eukaryota</taxon>
        <taxon>Viridiplantae</taxon>
        <taxon>Streptophyta</taxon>
        <taxon>Embryophyta</taxon>
        <taxon>Tracheophyta</taxon>
        <taxon>Spermatophyta</taxon>
        <taxon>Magnoliopsida</taxon>
        <taxon>eudicotyledons</taxon>
        <taxon>Gunneridae</taxon>
        <taxon>Pentapetalae</taxon>
        <taxon>asterids</taxon>
        <taxon>campanulids</taxon>
        <taxon>Asterales</taxon>
        <taxon>Asteraceae</taxon>
        <taxon>Asteroideae</taxon>
        <taxon>Anthemideae</taxon>
        <taxon>Artemisiinae</taxon>
        <taxon>Artemisia</taxon>
    </lineage>
</organism>
<dbReference type="GO" id="GO:0006281">
    <property type="term" value="P:DNA repair"/>
    <property type="evidence" value="ECO:0007669"/>
    <property type="project" value="UniProtKB-KW"/>
</dbReference>
<evidence type="ECO:0000256" key="9">
    <source>
        <dbReference type="SAM" id="Coils"/>
    </source>
</evidence>
<dbReference type="GO" id="GO:0016787">
    <property type="term" value="F:hydrolase activity"/>
    <property type="evidence" value="ECO:0007669"/>
    <property type="project" value="UniProtKB-KW"/>
</dbReference>
<evidence type="ECO:0000256" key="3">
    <source>
        <dbReference type="ARBA" id="ARBA00022763"/>
    </source>
</evidence>
<dbReference type="InterPro" id="IPR052131">
    <property type="entry name" value="ATRX_domain-containing"/>
</dbReference>
<dbReference type="GO" id="GO:0006338">
    <property type="term" value="P:chromatin remodeling"/>
    <property type="evidence" value="ECO:0007669"/>
    <property type="project" value="TreeGrafter"/>
</dbReference>
<name>A0A2U1PNW2_ARTAN</name>
<reference evidence="11 12" key="1">
    <citation type="journal article" date="2018" name="Mol. Plant">
        <title>The genome of Artemisia annua provides insight into the evolution of Asteraceae family and artemisinin biosynthesis.</title>
        <authorList>
            <person name="Shen Q."/>
            <person name="Zhang L."/>
            <person name="Liao Z."/>
            <person name="Wang S."/>
            <person name="Yan T."/>
            <person name="Shi P."/>
            <person name="Liu M."/>
            <person name="Fu X."/>
            <person name="Pan Q."/>
            <person name="Wang Y."/>
            <person name="Lv Z."/>
            <person name="Lu X."/>
            <person name="Zhang F."/>
            <person name="Jiang W."/>
            <person name="Ma Y."/>
            <person name="Chen M."/>
            <person name="Hao X."/>
            <person name="Li L."/>
            <person name="Tang Y."/>
            <person name="Lv G."/>
            <person name="Zhou Y."/>
            <person name="Sun X."/>
            <person name="Brodelius P.E."/>
            <person name="Rose J.K.C."/>
            <person name="Tang K."/>
        </authorList>
    </citation>
    <scope>NUCLEOTIDE SEQUENCE [LARGE SCALE GENOMIC DNA]</scope>
    <source>
        <strain evidence="12">cv. Huhao1</strain>
        <tissue evidence="11">Leaf</tissue>
    </source>
</reference>
<evidence type="ECO:0000256" key="7">
    <source>
        <dbReference type="ARBA" id="ARBA00023204"/>
    </source>
</evidence>
<evidence type="ECO:0000256" key="10">
    <source>
        <dbReference type="SAM" id="MobiDB-lite"/>
    </source>
</evidence>
<feature type="compositionally biased region" description="Basic residues" evidence="10">
    <location>
        <begin position="368"/>
        <end position="379"/>
    </location>
</feature>
<evidence type="ECO:0000313" key="12">
    <source>
        <dbReference type="Proteomes" id="UP000245207"/>
    </source>
</evidence>